<dbReference type="RefSeq" id="WP_310330956.1">
    <property type="nucleotide sequence ID" value="NZ_JAVDXV010000007.1"/>
</dbReference>
<feature type="domain" description="EamA" evidence="7">
    <location>
        <begin position="8"/>
        <end position="140"/>
    </location>
</feature>
<evidence type="ECO:0000256" key="1">
    <source>
        <dbReference type="ARBA" id="ARBA00004651"/>
    </source>
</evidence>
<evidence type="ECO:0000256" key="4">
    <source>
        <dbReference type="ARBA" id="ARBA00022989"/>
    </source>
</evidence>
<evidence type="ECO:0000256" key="2">
    <source>
        <dbReference type="ARBA" id="ARBA00022475"/>
    </source>
</evidence>
<dbReference type="PANTHER" id="PTHR42920:SF5">
    <property type="entry name" value="EAMA DOMAIN-CONTAINING PROTEIN"/>
    <property type="match status" value="1"/>
</dbReference>
<evidence type="ECO:0000259" key="7">
    <source>
        <dbReference type="Pfam" id="PF00892"/>
    </source>
</evidence>
<dbReference type="Gene3D" id="1.10.3730.20">
    <property type="match status" value="1"/>
</dbReference>
<keyword evidence="2" id="KW-1003">Cell membrane</keyword>
<feature type="transmembrane region" description="Helical" evidence="6">
    <location>
        <begin position="246"/>
        <end position="264"/>
    </location>
</feature>
<evidence type="ECO:0000256" key="3">
    <source>
        <dbReference type="ARBA" id="ARBA00022692"/>
    </source>
</evidence>
<dbReference type="EMBL" id="JAVDXV010000007">
    <property type="protein sequence ID" value="MDR7334490.1"/>
    <property type="molecule type" value="Genomic_DNA"/>
</dbReference>
<dbReference type="Pfam" id="PF00892">
    <property type="entry name" value="EamA"/>
    <property type="match status" value="2"/>
</dbReference>
<dbReference type="InterPro" id="IPR037185">
    <property type="entry name" value="EmrE-like"/>
</dbReference>
<dbReference type="SUPFAM" id="SSF103481">
    <property type="entry name" value="Multidrug resistance efflux transporter EmrE"/>
    <property type="match status" value="2"/>
</dbReference>
<comment type="caution">
    <text evidence="8">The sequence shown here is derived from an EMBL/GenBank/DDBJ whole genome shotgun (WGS) entry which is preliminary data.</text>
</comment>
<dbReference type="InterPro" id="IPR051258">
    <property type="entry name" value="Diverse_Substrate_Transporter"/>
</dbReference>
<feature type="transmembrane region" description="Helical" evidence="6">
    <location>
        <begin position="124"/>
        <end position="142"/>
    </location>
</feature>
<name>A0ABU2ABW2_9BURK</name>
<reference evidence="8 9" key="1">
    <citation type="submission" date="2023-07" db="EMBL/GenBank/DDBJ databases">
        <title>Sorghum-associated microbial communities from plants grown in Nebraska, USA.</title>
        <authorList>
            <person name="Schachtman D."/>
        </authorList>
    </citation>
    <scope>NUCLEOTIDE SEQUENCE [LARGE SCALE GENOMIC DNA]</scope>
    <source>
        <strain evidence="8 9">BE316</strain>
    </source>
</reference>
<comment type="subcellular location">
    <subcellularLocation>
        <location evidence="1">Cell membrane</location>
        <topology evidence="1">Multi-pass membrane protein</topology>
    </subcellularLocation>
</comment>
<evidence type="ECO:0000256" key="5">
    <source>
        <dbReference type="ARBA" id="ARBA00023136"/>
    </source>
</evidence>
<dbReference type="InterPro" id="IPR000620">
    <property type="entry name" value="EamA_dom"/>
</dbReference>
<gene>
    <name evidence="8" type="ORF">J2X21_003646</name>
</gene>
<keyword evidence="3 6" id="KW-0812">Transmembrane</keyword>
<proteinExistence type="predicted"/>
<feature type="transmembrane region" description="Helical" evidence="6">
    <location>
        <begin position="96"/>
        <end position="117"/>
    </location>
</feature>
<feature type="transmembrane region" description="Helical" evidence="6">
    <location>
        <begin position="31"/>
        <end position="54"/>
    </location>
</feature>
<feature type="transmembrane region" description="Helical" evidence="6">
    <location>
        <begin position="154"/>
        <end position="171"/>
    </location>
</feature>
<evidence type="ECO:0000313" key="9">
    <source>
        <dbReference type="Proteomes" id="UP001180825"/>
    </source>
</evidence>
<feature type="transmembrane region" description="Helical" evidence="6">
    <location>
        <begin position="270"/>
        <end position="288"/>
    </location>
</feature>
<evidence type="ECO:0000313" key="8">
    <source>
        <dbReference type="EMBL" id="MDR7334490.1"/>
    </source>
</evidence>
<keyword evidence="5 6" id="KW-0472">Membrane</keyword>
<feature type="domain" description="EamA" evidence="7">
    <location>
        <begin position="152"/>
        <end position="287"/>
    </location>
</feature>
<keyword evidence="9" id="KW-1185">Reference proteome</keyword>
<feature type="transmembrane region" description="Helical" evidence="6">
    <location>
        <begin position="183"/>
        <end position="204"/>
    </location>
</feature>
<protein>
    <submittedName>
        <fullName evidence="8">Drug/metabolite transporter (DMT)-like permease</fullName>
    </submittedName>
</protein>
<evidence type="ECO:0000256" key="6">
    <source>
        <dbReference type="SAM" id="Phobius"/>
    </source>
</evidence>
<dbReference type="PANTHER" id="PTHR42920">
    <property type="entry name" value="OS03G0707200 PROTEIN-RELATED"/>
    <property type="match status" value="1"/>
</dbReference>
<dbReference type="Proteomes" id="UP001180825">
    <property type="component" value="Unassembled WGS sequence"/>
</dbReference>
<organism evidence="8 9">
    <name type="scientific">Roseateles asaccharophilus</name>
    <dbReference type="NCBI Taxonomy" id="582607"/>
    <lineage>
        <taxon>Bacteria</taxon>
        <taxon>Pseudomonadati</taxon>
        <taxon>Pseudomonadota</taxon>
        <taxon>Betaproteobacteria</taxon>
        <taxon>Burkholderiales</taxon>
        <taxon>Sphaerotilaceae</taxon>
        <taxon>Roseateles</taxon>
    </lineage>
</organism>
<keyword evidence="4 6" id="KW-1133">Transmembrane helix</keyword>
<sequence>MHPVPWRAYALLAASTSLVGSYVGLSKLLVAAFPIFLLAGLRFGFAAVLMLPWLKKPADEAPLDARSRWLLFLESFLGNFLFSICMLFGLRQSSAVVAGVIMAGIPAAVALLSWVVLREQLSRRVLAGIACAVGGIALVAFGRQGGAETTPLGALLLLAAVFCEACYVVIGKKLTAGLTPKRISALINLWGLVLVAPLAIWQGLSFDFSAPRAVDWLLLAYYAATASVITVWLWMAGLQGLPAAKAGVFMVFLPISTALIGLALGESMSTAQALAYGLALSGVLLATWPRRAGPR</sequence>
<accession>A0ABU2ABW2</accession>
<feature type="transmembrane region" description="Helical" evidence="6">
    <location>
        <begin position="69"/>
        <end position="90"/>
    </location>
</feature>
<feature type="transmembrane region" description="Helical" evidence="6">
    <location>
        <begin position="216"/>
        <end position="234"/>
    </location>
</feature>